<keyword evidence="8" id="KW-0808">Transferase</keyword>
<evidence type="ECO:0000256" key="6">
    <source>
        <dbReference type="ARBA" id="ARBA00022475"/>
    </source>
</evidence>
<dbReference type="SUPFAM" id="SSF52540">
    <property type="entry name" value="P-loop containing nucleoside triphosphate hydrolases"/>
    <property type="match status" value="1"/>
</dbReference>
<evidence type="ECO:0000256" key="12">
    <source>
        <dbReference type="ARBA" id="ARBA00022840"/>
    </source>
</evidence>
<evidence type="ECO:0000256" key="3">
    <source>
        <dbReference type="ARBA" id="ARBA00007316"/>
    </source>
</evidence>
<keyword evidence="17" id="KW-0175">Coiled coil</keyword>
<evidence type="ECO:0000256" key="10">
    <source>
        <dbReference type="ARBA" id="ARBA00022741"/>
    </source>
</evidence>
<dbReference type="EC" id="2.7.10.2" evidence="5"/>
<dbReference type="InterPro" id="IPR025669">
    <property type="entry name" value="AAA_dom"/>
</dbReference>
<dbReference type="InterPro" id="IPR027417">
    <property type="entry name" value="P-loop_NTPase"/>
</dbReference>
<keyword evidence="9" id="KW-0812">Transmembrane</keyword>
<evidence type="ECO:0000256" key="11">
    <source>
        <dbReference type="ARBA" id="ARBA00022777"/>
    </source>
</evidence>
<comment type="similarity">
    <text evidence="4">Belongs to the etk/wzc family.</text>
</comment>
<evidence type="ECO:0000256" key="15">
    <source>
        <dbReference type="ARBA" id="ARBA00023137"/>
    </source>
</evidence>
<keyword evidence="13" id="KW-1133">Transmembrane helix</keyword>
<comment type="similarity">
    <text evidence="3">Belongs to the CpsD/CapB family.</text>
</comment>
<protein>
    <recommendedName>
        <fullName evidence="5">non-specific protein-tyrosine kinase</fullName>
        <ecNumber evidence="5">2.7.10.2</ecNumber>
    </recommendedName>
</protein>
<dbReference type="Pfam" id="PF02706">
    <property type="entry name" value="Wzz"/>
    <property type="match status" value="1"/>
</dbReference>
<evidence type="ECO:0000256" key="17">
    <source>
        <dbReference type="SAM" id="Coils"/>
    </source>
</evidence>
<organism evidence="20 21">
    <name type="scientific">Brasilonema bromeliae SPC951</name>
    <dbReference type="NCBI Taxonomy" id="385972"/>
    <lineage>
        <taxon>Bacteria</taxon>
        <taxon>Bacillati</taxon>
        <taxon>Cyanobacteriota</taxon>
        <taxon>Cyanophyceae</taxon>
        <taxon>Nostocales</taxon>
        <taxon>Scytonemataceae</taxon>
        <taxon>Brasilonema</taxon>
        <taxon>Bromeliae group (in: Brasilonema)</taxon>
    </lineage>
</organism>
<dbReference type="InterPro" id="IPR005702">
    <property type="entry name" value="Wzc-like_C"/>
</dbReference>
<keyword evidence="10" id="KW-0547">Nucleotide-binding</keyword>
<keyword evidence="12" id="KW-0067">ATP-binding</keyword>
<feature type="domain" description="Polysaccharide chain length determinant N-terminal" evidence="18">
    <location>
        <begin position="21"/>
        <end position="87"/>
    </location>
</feature>
<comment type="similarity">
    <text evidence="2">Belongs to the CpsC/CapA family.</text>
</comment>
<dbReference type="NCBIfam" id="TIGR01007">
    <property type="entry name" value="eps_fam"/>
    <property type="match status" value="1"/>
</dbReference>
<evidence type="ECO:0000313" key="21">
    <source>
        <dbReference type="Proteomes" id="UP000718564"/>
    </source>
</evidence>
<dbReference type="PANTHER" id="PTHR32309">
    <property type="entry name" value="TYROSINE-PROTEIN KINASE"/>
    <property type="match status" value="1"/>
</dbReference>
<keyword evidence="14" id="KW-0472">Membrane</keyword>
<evidence type="ECO:0000256" key="14">
    <source>
        <dbReference type="ARBA" id="ARBA00023136"/>
    </source>
</evidence>
<accession>A0ABX1P5Q4</accession>
<dbReference type="Proteomes" id="UP000718564">
    <property type="component" value="Unassembled WGS sequence"/>
</dbReference>
<dbReference type="Gene3D" id="3.40.50.300">
    <property type="entry name" value="P-loop containing nucleotide triphosphate hydrolases"/>
    <property type="match status" value="1"/>
</dbReference>
<feature type="coiled-coil region" evidence="17">
    <location>
        <begin position="201"/>
        <end position="272"/>
    </location>
</feature>
<evidence type="ECO:0000256" key="4">
    <source>
        <dbReference type="ARBA" id="ARBA00008883"/>
    </source>
</evidence>
<dbReference type="InterPro" id="IPR050445">
    <property type="entry name" value="Bact_polysacc_biosynth/exp"/>
</dbReference>
<evidence type="ECO:0000256" key="5">
    <source>
        <dbReference type="ARBA" id="ARBA00011903"/>
    </source>
</evidence>
<keyword evidence="11" id="KW-0418">Kinase</keyword>
<sequence>MSLEQRKIIITSPQSKVKRRKLSTILLRRRLQILGVSGVVISVASVLALSAKPTYQSTIQILVNSKLNEGVRSSHTQQGAESNFTDPHLDIINDTTQQKFMLNSNLIQKAVNLLRSEYPNLTVEHIKGKKGQQAPLVITPLEQQTADNKVMNQVFEVSFKDNDPVRAEKVLKSLQKVYQEENIEQRKQSVSKGLTFIKKRLSEVKNKMIQADKNLEQFRKKNHLLDPQVQGKILLESLADVTKQLRTTRAQLKDLQARHDNLKQQLSSLSQNTIVSFRLSQSTRYQTLLNEIQKTDLALTQQRLRYTDNYPEVQKLIQQRRTQAALLQEEIRRTLGDKDVQAISDTLFKKKPLDTEISSGTEKPEQTTREVPQADLKLVQDLIQMQTAILGLRANEKSLADSQAQIRAELTKYPSLITEYNRLLPEVETNRKTLEQLIAAQQSLGLMIAQGGLNFQVLQQPQVENYLDSNKLFILLGGVLLAPILGIGTALMSECNDAISSPEELQRLTNLRLLGTVPELSQLSTKKRSFRRSLRRVMAHFSSQTISDEKHFNVYGLLPSHETLDMAYQNIQISKSFVHHKSVMVTSAMSGEGKSTLSLGLAVSAARMHQRVLLIDANLRQPNLHKILGLTNDWGLSLLLVEERNSSVKEYIQPIHPSIDVLTAGPTPEDTVKLLSSARMKELLQFFEQTYDVVLIDTSPILGTVDATILASLCNGIVMVGRMEQVICKKLIQATEILSNLNLIGIIANETKCSS</sequence>
<dbReference type="EMBL" id="QMEB01000054">
    <property type="protein sequence ID" value="NMG19692.1"/>
    <property type="molecule type" value="Genomic_DNA"/>
</dbReference>
<gene>
    <name evidence="20" type="ORF">DP116_09550</name>
</gene>
<evidence type="ECO:0000256" key="8">
    <source>
        <dbReference type="ARBA" id="ARBA00022679"/>
    </source>
</evidence>
<comment type="subcellular location">
    <subcellularLocation>
        <location evidence="1">Cell inner membrane</location>
        <topology evidence="1">Multi-pass membrane protein</topology>
    </subcellularLocation>
</comment>
<comment type="catalytic activity">
    <reaction evidence="16">
        <text>L-tyrosyl-[protein] + ATP = O-phospho-L-tyrosyl-[protein] + ADP + H(+)</text>
        <dbReference type="Rhea" id="RHEA:10596"/>
        <dbReference type="Rhea" id="RHEA-COMP:10136"/>
        <dbReference type="Rhea" id="RHEA-COMP:20101"/>
        <dbReference type="ChEBI" id="CHEBI:15378"/>
        <dbReference type="ChEBI" id="CHEBI:30616"/>
        <dbReference type="ChEBI" id="CHEBI:46858"/>
        <dbReference type="ChEBI" id="CHEBI:61978"/>
        <dbReference type="ChEBI" id="CHEBI:456216"/>
        <dbReference type="EC" id="2.7.10.2"/>
    </reaction>
</comment>
<feature type="domain" description="AAA" evidence="19">
    <location>
        <begin position="585"/>
        <end position="712"/>
    </location>
</feature>
<comment type="caution">
    <text evidence="20">The sequence shown here is derived from an EMBL/GenBank/DDBJ whole genome shotgun (WGS) entry which is preliminary data.</text>
</comment>
<keyword evidence="7" id="KW-0997">Cell inner membrane</keyword>
<evidence type="ECO:0000256" key="13">
    <source>
        <dbReference type="ARBA" id="ARBA00022989"/>
    </source>
</evidence>
<evidence type="ECO:0000256" key="16">
    <source>
        <dbReference type="ARBA" id="ARBA00051245"/>
    </source>
</evidence>
<reference evidence="20 21" key="1">
    <citation type="submission" date="2018-06" db="EMBL/GenBank/DDBJ databases">
        <title>Comparative genomics of Brasilonema spp. strains.</title>
        <authorList>
            <person name="Alvarenga D.O."/>
            <person name="Fiore M.F."/>
            <person name="Varani A.M."/>
        </authorList>
    </citation>
    <scope>NUCLEOTIDE SEQUENCE [LARGE SCALE GENOMIC DNA]</scope>
    <source>
        <strain evidence="20 21">SPC951</strain>
    </source>
</reference>
<evidence type="ECO:0000259" key="19">
    <source>
        <dbReference type="Pfam" id="PF13614"/>
    </source>
</evidence>
<dbReference type="RefSeq" id="WP_169154963.1">
    <property type="nucleotide sequence ID" value="NZ_CAWPJE010000016.1"/>
</dbReference>
<evidence type="ECO:0000256" key="7">
    <source>
        <dbReference type="ARBA" id="ARBA00022519"/>
    </source>
</evidence>
<dbReference type="InterPro" id="IPR003856">
    <property type="entry name" value="LPS_length_determ_N"/>
</dbReference>
<keyword evidence="6" id="KW-1003">Cell membrane</keyword>
<evidence type="ECO:0000256" key="9">
    <source>
        <dbReference type="ARBA" id="ARBA00022692"/>
    </source>
</evidence>
<evidence type="ECO:0000259" key="18">
    <source>
        <dbReference type="Pfam" id="PF02706"/>
    </source>
</evidence>
<dbReference type="Pfam" id="PF13614">
    <property type="entry name" value="AAA_31"/>
    <property type="match status" value="1"/>
</dbReference>
<keyword evidence="21" id="KW-1185">Reference proteome</keyword>
<name>A0ABX1P5Q4_9CYAN</name>
<evidence type="ECO:0000256" key="2">
    <source>
        <dbReference type="ARBA" id="ARBA00006683"/>
    </source>
</evidence>
<evidence type="ECO:0000313" key="20">
    <source>
        <dbReference type="EMBL" id="NMG19692.1"/>
    </source>
</evidence>
<keyword evidence="15" id="KW-0829">Tyrosine-protein kinase</keyword>
<proteinExistence type="inferred from homology"/>
<evidence type="ECO:0000256" key="1">
    <source>
        <dbReference type="ARBA" id="ARBA00004429"/>
    </source>
</evidence>
<dbReference type="CDD" id="cd05387">
    <property type="entry name" value="BY-kinase"/>
    <property type="match status" value="1"/>
</dbReference>
<dbReference type="PANTHER" id="PTHR32309:SF13">
    <property type="entry name" value="FERRIC ENTEROBACTIN TRANSPORT PROTEIN FEPE"/>
    <property type="match status" value="1"/>
</dbReference>